<keyword evidence="5" id="KW-1185">Reference proteome</keyword>
<accession>A0AAN2QUN5</accession>
<evidence type="ECO:0000313" key="3">
    <source>
        <dbReference type="EMBL" id="CUW16967.1"/>
    </source>
</evidence>
<proteinExistence type="predicted"/>
<keyword evidence="1" id="KW-1133">Transmembrane helix</keyword>
<organism evidence="2 4">
    <name type="scientific">Leuconostoc inhae</name>
    <dbReference type="NCBI Taxonomy" id="178001"/>
    <lineage>
        <taxon>Bacteria</taxon>
        <taxon>Bacillati</taxon>
        <taxon>Bacillota</taxon>
        <taxon>Bacilli</taxon>
        <taxon>Lactobacillales</taxon>
        <taxon>Lactobacillaceae</taxon>
        <taxon>Leuconostoc</taxon>
    </lineage>
</organism>
<gene>
    <name evidence="3" type="ORF">KSL4_0590</name>
    <name evidence="2" type="ORF">PL111_0023</name>
</gene>
<evidence type="ECO:0000313" key="4">
    <source>
        <dbReference type="Proteomes" id="UP000198868"/>
    </source>
</evidence>
<evidence type="ECO:0000256" key="1">
    <source>
        <dbReference type="SAM" id="Phobius"/>
    </source>
</evidence>
<evidence type="ECO:0000313" key="2">
    <source>
        <dbReference type="EMBL" id="CUW08475.1"/>
    </source>
</evidence>
<name>A0AAN2QUN5_9LACO</name>
<keyword evidence="1" id="KW-0812">Transmembrane</keyword>
<reference evidence="4 5" key="1">
    <citation type="submission" date="2015-12" db="EMBL/GenBank/DDBJ databases">
        <authorList>
            <person name="Andreevskaya M."/>
        </authorList>
    </citation>
    <scope>NUCLEOTIDE SEQUENCE [LARGE SCALE GENOMIC DNA]</scope>
    <source>
        <strain evidence="3 5">KSL4-2</strain>
        <strain evidence="2 4">PL111</strain>
    </source>
</reference>
<protein>
    <submittedName>
        <fullName evidence="2">Substrate-specific component PdxU of predicted pyridoxine ECF transporter</fullName>
    </submittedName>
</protein>
<dbReference type="EMBL" id="FBTU01000013">
    <property type="protein sequence ID" value="CUW08475.1"/>
    <property type="molecule type" value="Genomic_DNA"/>
</dbReference>
<dbReference type="Proteomes" id="UP000199047">
    <property type="component" value="Unassembled WGS sequence"/>
</dbReference>
<feature type="transmembrane region" description="Helical" evidence="1">
    <location>
        <begin position="7"/>
        <end position="26"/>
    </location>
</feature>
<dbReference type="Proteomes" id="UP000198868">
    <property type="component" value="Unassembled WGS sequence"/>
</dbReference>
<evidence type="ECO:0000313" key="5">
    <source>
        <dbReference type="Proteomes" id="UP000199047"/>
    </source>
</evidence>
<dbReference type="EMBL" id="FBTB01000019">
    <property type="protein sequence ID" value="CUW16967.1"/>
    <property type="molecule type" value="Genomic_DNA"/>
</dbReference>
<dbReference type="AlphaFoldDB" id="A0AAN2QUN5"/>
<sequence>MRNQQTINTIVFVAFFTAITFIATSIQVPMPALIGKPFVHLGNAAALISVLFLRYCKPFYQKKSSHLSTAVPQIDLTVI</sequence>
<keyword evidence="1" id="KW-0472">Membrane</keyword>
<feature type="transmembrane region" description="Helical" evidence="1">
    <location>
        <begin position="38"/>
        <end position="56"/>
    </location>
</feature>
<comment type="caution">
    <text evidence="2">The sequence shown here is derived from an EMBL/GenBank/DDBJ whole genome shotgun (WGS) entry which is preliminary data.</text>
</comment>
<dbReference type="Gene3D" id="1.10.1760.20">
    <property type="match status" value="1"/>
</dbReference>